<evidence type="ECO:0000313" key="6">
    <source>
        <dbReference type="EMBL" id="KAK4015383.1"/>
    </source>
</evidence>
<dbReference type="SUPFAM" id="SSF57716">
    <property type="entry name" value="Glucocorticoid receptor-like (DNA-binding domain)"/>
    <property type="match status" value="1"/>
</dbReference>
<dbReference type="SMART" id="SM00980">
    <property type="entry name" value="THAP"/>
    <property type="match status" value="1"/>
</dbReference>
<evidence type="ECO:0000256" key="1">
    <source>
        <dbReference type="ARBA" id="ARBA00022723"/>
    </source>
</evidence>
<comment type="caution">
    <text evidence="6">The sequence shown here is derived from an EMBL/GenBank/DDBJ whole genome shotgun (WGS) entry which is preliminary data.</text>
</comment>
<keyword evidence="4" id="KW-0238">DNA-binding</keyword>
<keyword evidence="1" id="KW-0479">Metal-binding</keyword>
<dbReference type="Proteomes" id="UP001234178">
    <property type="component" value="Unassembled WGS sequence"/>
</dbReference>
<evidence type="ECO:0000256" key="2">
    <source>
        <dbReference type="ARBA" id="ARBA00022771"/>
    </source>
</evidence>
<name>A0ABQ9ZRI1_9CRUS</name>
<dbReference type="Pfam" id="PF05485">
    <property type="entry name" value="THAP"/>
    <property type="match status" value="1"/>
</dbReference>
<dbReference type="InterPro" id="IPR006612">
    <property type="entry name" value="THAP_Znf"/>
</dbReference>
<reference evidence="6 7" key="1">
    <citation type="journal article" date="2023" name="Nucleic Acids Res.">
        <title>The hologenome of Daphnia magna reveals possible DNA methylation and microbiome-mediated evolution of the host genome.</title>
        <authorList>
            <person name="Chaturvedi A."/>
            <person name="Li X."/>
            <person name="Dhandapani V."/>
            <person name="Marshall H."/>
            <person name="Kissane S."/>
            <person name="Cuenca-Cambronero M."/>
            <person name="Asole G."/>
            <person name="Calvet F."/>
            <person name="Ruiz-Romero M."/>
            <person name="Marangio P."/>
            <person name="Guigo R."/>
            <person name="Rago D."/>
            <person name="Mirbahai L."/>
            <person name="Eastwood N."/>
            <person name="Colbourne J.K."/>
            <person name="Zhou J."/>
            <person name="Mallon E."/>
            <person name="Orsini L."/>
        </authorList>
    </citation>
    <scope>NUCLEOTIDE SEQUENCE [LARGE SCALE GENOMIC DNA]</scope>
    <source>
        <strain evidence="6">LRV0_1</strain>
    </source>
</reference>
<evidence type="ECO:0000313" key="7">
    <source>
        <dbReference type="Proteomes" id="UP001234178"/>
    </source>
</evidence>
<accession>A0ABQ9ZRI1</accession>
<proteinExistence type="predicted"/>
<gene>
    <name evidence="6" type="ORF">OUZ56_030363</name>
</gene>
<evidence type="ECO:0000259" key="5">
    <source>
        <dbReference type="SMART" id="SM00980"/>
    </source>
</evidence>
<feature type="domain" description="THAP-type" evidence="5">
    <location>
        <begin position="3"/>
        <end position="94"/>
    </location>
</feature>
<organism evidence="6 7">
    <name type="scientific">Daphnia magna</name>
    <dbReference type="NCBI Taxonomy" id="35525"/>
    <lineage>
        <taxon>Eukaryota</taxon>
        <taxon>Metazoa</taxon>
        <taxon>Ecdysozoa</taxon>
        <taxon>Arthropoda</taxon>
        <taxon>Crustacea</taxon>
        <taxon>Branchiopoda</taxon>
        <taxon>Diplostraca</taxon>
        <taxon>Cladocera</taxon>
        <taxon>Anomopoda</taxon>
        <taxon>Daphniidae</taxon>
        <taxon>Daphnia</taxon>
    </lineage>
</organism>
<keyword evidence="2" id="KW-0863">Zinc-finger</keyword>
<protein>
    <recommendedName>
        <fullName evidence="5">THAP-type domain-containing protein</fullName>
    </recommendedName>
</protein>
<dbReference type="EMBL" id="JAOYFB010000005">
    <property type="protein sequence ID" value="KAK4015383.1"/>
    <property type="molecule type" value="Genomic_DNA"/>
</dbReference>
<evidence type="ECO:0000256" key="4">
    <source>
        <dbReference type="ARBA" id="ARBA00023125"/>
    </source>
</evidence>
<sequence>MVRNCVVRGCHSKHASDVRLFSIPLSYDKRNPDDFNILSERRSLWLIRLHIHEGNLKKKSFVCHKHFVSGKPSYYRDVDNVDWTPTLNLDNNYSTRYQRRKRYNINRDKLCNVMDHNITDTSEVVAESDHSQLMESNENDGPLDLSVGLKHIADIEQESFALPLILPELTPNSENPTTETESVEVSALKEKIINLQSQLATLNKDHVKDLLHPQKTFTFLIIPRNLSFIRKLHIF</sequence>
<evidence type="ECO:0000256" key="3">
    <source>
        <dbReference type="ARBA" id="ARBA00022833"/>
    </source>
</evidence>
<keyword evidence="7" id="KW-1185">Reference proteome</keyword>
<keyword evidence="3" id="KW-0862">Zinc</keyword>